<dbReference type="PANTHER" id="PTHR11157:SF116">
    <property type="entry name" value="ELONGATION OF VERY LONG CHAIN FATTY ACIDS PROTEIN-RELATED"/>
    <property type="match status" value="1"/>
</dbReference>
<dbReference type="InterPro" id="IPR002076">
    <property type="entry name" value="ELO_fam"/>
</dbReference>
<dbReference type="EMBL" id="AXCM01007464">
    <property type="status" value="NOT_ANNOTATED_CDS"/>
    <property type="molecule type" value="Genomic_DNA"/>
</dbReference>
<comment type="subcellular location">
    <subcellularLocation>
        <location evidence="1">Membrane</location>
        <topology evidence="1">Multi-pass membrane protein</topology>
    </subcellularLocation>
</comment>
<comment type="catalytic activity">
    <reaction evidence="10">
        <text>a very-long-chain acyl-CoA + malonyl-CoA + H(+) = a very-long-chain 3-oxoacyl-CoA + CO2 + CoA</text>
        <dbReference type="Rhea" id="RHEA:32727"/>
        <dbReference type="ChEBI" id="CHEBI:15378"/>
        <dbReference type="ChEBI" id="CHEBI:16526"/>
        <dbReference type="ChEBI" id="CHEBI:57287"/>
        <dbReference type="ChEBI" id="CHEBI:57384"/>
        <dbReference type="ChEBI" id="CHEBI:90725"/>
        <dbReference type="ChEBI" id="CHEBI:90736"/>
        <dbReference type="EC" id="2.3.1.199"/>
    </reaction>
</comment>
<dbReference type="STRING" id="139723.A0A182MB58"/>
<evidence type="ECO:0000313" key="11">
    <source>
        <dbReference type="EnsemblMetazoa" id="ACUA013983-PA"/>
    </source>
</evidence>
<feature type="transmembrane region" description="Helical" evidence="10">
    <location>
        <begin position="28"/>
        <end position="47"/>
    </location>
</feature>
<evidence type="ECO:0000256" key="10">
    <source>
        <dbReference type="RuleBase" id="RU361115"/>
    </source>
</evidence>
<dbReference type="VEuPathDB" id="VectorBase:ACUA013983"/>
<dbReference type="GO" id="GO:0030148">
    <property type="term" value="P:sphingolipid biosynthetic process"/>
    <property type="evidence" value="ECO:0007669"/>
    <property type="project" value="TreeGrafter"/>
</dbReference>
<dbReference type="AlphaFoldDB" id="A0A182MB58"/>
<evidence type="ECO:0000256" key="8">
    <source>
        <dbReference type="ARBA" id="ARBA00023136"/>
    </source>
</evidence>
<evidence type="ECO:0000313" key="12">
    <source>
        <dbReference type="Proteomes" id="UP000075883"/>
    </source>
</evidence>
<dbReference type="Pfam" id="PF01151">
    <property type="entry name" value="ELO"/>
    <property type="match status" value="1"/>
</dbReference>
<keyword evidence="4 10" id="KW-0812">Transmembrane</keyword>
<feature type="transmembrane region" description="Helical" evidence="10">
    <location>
        <begin position="115"/>
        <end position="134"/>
    </location>
</feature>
<keyword evidence="8 10" id="KW-0472">Membrane</keyword>
<dbReference type="EC" id="2.3.1.199" evidence="10"/>
<dbReference type="PANTHER" id="PTHR11157">
    <property type="entry name" value="FATTY ACID ACYL TRANSFERASE-RELATED"/>
    <property type="match status" value="1"/>
</dbReference>
<feature type="transmembrane region" description="Helical" evidence="10">
    <location>
        <begin position="170"/>
        <end position="191"/>
    </location>
</feature>
<organism evidence="11 12">
    <name type="scientific">Anopheles culicifacies</name>
    <dbReference type="NCBI Taxonomy" id="139723"/>
    <lineage>
        <taxon>Eukaryota</taxon>
        <taxon>Metazoa</taxon>
        <taxon>Ecdysozoa</taxon>
        <taxon>Arthropoda</taxon>
        <taxon>Hexapoda</taxon>
        <taxon>Insecta</taxon>
        <taxon>Pterygota</taxon>
        <taxon>Neoptera</taxon>
        <taxon>Endopterygota</taxon>
        <taxon>Diptera</taxon>
        <taxon>Nematocera</taxon>
        <taxon>Culicoidea</taxon>
        <taxon>Culicidae</taxon>
        <taxon>Anophelinae</taxon>
        <taxon>Anopheles</taxon>
        <taxon>culicifacies species complex</taxon>
    </lineage>
</organism>
<dbReference type="EMBL" id="AXCM01007465">
    <property type="status" value="NOT_ANNOTATED_CDS"/>
    <property type="molecule type" value="Genomic_DNA"/>
</dbReference>
<feature type="transmembrane region" description="Helical" evidence="10">
    <location>
        <begin position="146"/>
        <end position="164"/>
    </location>
</feature>
<dbReference type="GO" id="GO:0034626">
    <property type="term" value="P:fatty acid elongation, polyunsaturated fatty acid"/>
    <property type="evidence" value="ECO:0007669"/>
    <property type="project" value="TreeGrafter"/>
</dbReference>
<dbReference type="InterPro" id="IPR030457">
    <property type="entry name" value="ELO_CS"/>
</dbReference>
<name>A0A182MB58_9DIPT</name>
<sequence length="297" mass="34551">MALLVRSIFNGYNYLVEKTDDRVLDLPLLQSFWTVPLITGAYLYFVLNLGPKLMANRKPFDMRNLIIGYNLVQVAANTFTFVMGINYIRNYSYSFVCQPLKLDASDQSMLELRLAYGYFLLKILDLADTVFFVLRKKQSHVSFLHVYHHSVMALSASLFMRYLASGHSFMLGLLNTFVHAVMYFYFFLTIYRPELTRSATWKRYVTMLQMAQFAYLTFHFFRPIVLGIDCNYPRGVMWFVGVQNVFMLVMFSDFYRRTYLRNDSKPHKPASARNSTKCAEATCLAAQITSHTEKMSA</sequence>
<reference evidence="12" key="1">
    <citation type="submission" date="2013-09" db="EMBL/GenBank/DDBJ databases">
        <title>The Genome Sequence of Anopheles culicifacies species A.</title>
        <authorList>
            <consortium name="The Broad Institute Genomics Platform"/>
            <person name="Neafsey D.E."/>
            <person name="Besansky N."/>
            <person name="Howell P."/>
            <person name="Walton C."/>
            <person name="Young S.K."/>
            <person name="Zeng Q."/>
            <person name="Gargeya S."/>
            <person name="Fitzgerald M."/>
            <person name="Haas B."/>
            <person name="Abouelleil A."/>
            <person name="Allen A.W."/>
            <person name="Alvarado L."/>
            <person name="Arachchi H.M."/>
            <person name="Berlin A.M."/>
            <person name="Chapman S.B."/>
            <person name="Gainer-Dewar J."/>
            <person name="Goldberg J."/>
            <person name="Griggs A."/>
            <person name="Gujja S."/>
            <person name="Hansen M."/>
            <person name="Howarth C."/>
            <person name="Imamovic A."/>
            <person name="Ireland A."/>
            <person name="Larimer J."/>
            <person name="McCowan C."/>
            <person name="Murphy C."/>
            <person name="Pearson M."/>
            <person name="Poon T.W."/>
            <person name="Priest M."/>
            <person name="Roberts A."/>
            <person name="Saif S."/>
            <person name="Shea T."/>
            <person name="Sisk P."/>
            <person name="Sykes S."/>
            <person name="Wortman J."/>
            <person name="Nusbaum C."/>
            <person name="Birren B."/>
        </authorList>
    </citation>
    <scope>NUCLEOTIDE SEQUENCE [LARGE SCALE GENOMIC DNA]</scope>
    <source>
        <strain evidence="12">A-37</strain>
    </source>
</reference>
<dbReference type="Proteomes" id="UP000075883">
    <property type="component" value="Unassembled WGS sequence"/>
</dbReference>
<keyword evidence="12" id="KW-1185">Reference proteome</keyword>
<evidence type="ECO:0000256" key="7">
    <source>
        <dbReference type="ARBA" id="ARBA00023098"/>
    </source>
</evidence>
<dbReference type="GO" id="GO:0019367">
    <property type="term" value="P:fatty acid elongation, saturated fatty acid"/>
    <property type="evidence" value="ECO:0007669"/>
    <property type="project" value="TreeGrafter"/>
</dbReference>
<keyword evidence="3 10" id="KW-0808">Transferase</keyword>
<keyword evidence="7 10" id="KW-0443">Lipid metabolism</keyword>
<dbReference type="GO" id="GO:0034625">
    <property type="term" value="P:fatty acid elongation, monounsaturated fatty acid"/>
    <property type="evidence" value="ECO:0007669"/>
    <property type="project" value="TreeGrafter"/>
</dbReference>
<feature type="transmembrane region" description="Helical" evidence="10">
    <location>
        <begin position="236"/>
        <end position="255"/>
    </location>
</feature>
<keyword evidence="6 10" id="KW-1133">Transmembrane helix</keyword>
<evidence type="ECO:0000256" key="4">
    <source>
        <dbReference type="ARBA" id="ARBA00022692"/>
    </source>
</evidence>
<feature type="transmembrane region" description="Helical" evidence="10">
    <location>
        <begin position="203"/>
        <end position="224"/>
    </location>
</feature>
<dbReference type="GO" id="GO:0009922">
    <property type="term" value="F:fatty acid elongase activity"/>
    <property type="evidence" value="ECO:0007669"/>
    <property type="project" value="UniProtKB-EC"/>
</dbReference>
<evidence type="ECO:0000256" key="2">
    <source>
        <dbReference type="ARBA" id="ARBA00022516"/>
    </source>
</evidence>
<proteinExistence type="inferred from homology"/>
<evidence type="ECO:0000256" key="3">
    <source>
        <dbReference type="ARBA" id="ARBA00022679"/>
    </source>
</evidence>
<keyword evidence="5 10" id="KW-0276">Fatty acid metabolism</keyword>
<keyword evidence="9 10" id="KW-0275">Fatty acid biosynthesis</keyword>
<evidence type="ECO:0000256" key="1">
    <source>
        <dbReference type="ARBA" id="ARBA00004141"/>
    </source>
</evidence>
<dbReference type="GO" id="GO:0005789">
    <property type="term" value="C:endoplasmic reticulum membrane"/>
    <property type="evidence" value="ECO:0007669"/>
    <property type="project" value="TreeGrafter"/>
</dbReference>
<evidence type="ECO:0000256" key="5">
    <source>
        <dbReference type="ARBA" id="ARBA00022832"/>
    </source>
</evidence>
<comment type="similarity">
    <text evidence="10">Belongs to the ELO family.</text>
</comment>
<keyword evidence="2 10" id="KW-0444">Lipid biosynthesis</keyword>
<accession>A0A182MB58</accession>
<reference evidence="11" key="2">
    <citation type="submission" date="2020-05" db="UniProtKB">
        <authorList>
            <consortium name="EnsemblMetazoa"/>
        </authorList>
    </citation>
    <scope>IDENTIFICATION</scope>
    <source>
        <strain evidence="11">A-37</strain>
    </source>
</reference>
<feature type="transmembrane region" description="Helical" evidence="10">
    <location>
        <begin position="67"/>
        <end position="88"/>
    </location>
</feature>
<protein>
    <recommendedName>
        <fullName evidence="10">Elongation of very long chain fatty acids protein</fullName>
        <ecNumber evidence="10">2.3.1.199</ecNumber>
    </recommendedName>
    <alternativeName>
        <fullName evidence="10">Very-long-chain 3-oxoacyl-CoA synthase</fullName>
    </alternativeName>
</protein>
<dbReference type="PROSITE" id="PS01188">
    <property type="entry name" value="ELO"/>
    <property type="match status" value="1"/>
</dbReference>
<dbReference type="EnsemblMetazoa" id="ACUA013983-RA">
    <property type="protein sequence ID" value="ACUA013983-PA"/>
    <property type="gene ID" value="ACUA013983"/>
</dbReference>
<evidence type="ECO:0000256" key="6">
    <source>
        <dbReference type="ARBA" id="ARBA00022989"/>
    </source>
</evidence>
<evidence type="ECO:0000256" key="9">
    <source>
        <dbReference type="ARBA" id="ARBA00023160"/>
    </source>
</evidence>
<dbReference type="GO" id="GO:0042761">
    <property type="term" value="P:very long-chain fatty acid biosynthetic process"/>
    <property type="evidence" value="ECO:0007669"/>
    <property type="project" value="TreeGrafter"/>
</dbReference>